<dbReference type="Proteomes" id="UP000026962">
    <property type="component" value="Chromosome 2"/>
</dbReference>
<feature type="region of interest" description="Disordered" evidence="1">
    <location>
        <begin position="19"/>
        <end position="57"/>
    </location>
</feature>
<dbReference type="Gramene" id="OPUNC03G16820.1">
    <property type="protein sequence ID" value="OPUNC03G16820.1"/>
    <property type="gene ID" value="OPUNC03G16820"/>
</dbReference>
<dbReference type="HOGENOM" id="CLU_1663577_0_0_1"/>
<evidence type="ECO:0000313" key="2">
    <source>
        <dbReference type="EnsemblPlants" id="OPUNC02G31030.1"/>
    </source>
</evidence>
<evidence type="ECO:0000313" key="3">
    <source>
        <dbReference type="Proteomes" id="UP000026962"/>
    </source>
</evidence>
<accession>A0A0E0K5L1</accession>
<dbReference type="Gramene" id="OPUNC02G31030.1">
    <property type="protein sequence ID" value="OPUNC02G31030.1"/>
    <property type="gene ID" value="OPUNC02G31030"/>
</dbReference>
<reference evidence="2" key="2">
    <citation type="submission" date="2018-05" db="EMBL/GenBank/DDBJ databases">
        <title>OpunRS2 (Oryza punctata Reference Sequence Version 2).</title>
        <authorList>
            <person name="Zhang J."/>
            <person name="Kudrna D."/>
            <person name="Lee S."/>
            <person name="Talag J."/>
            <person name="Welchert J."/>
            <person name="Wing R.A."/>
        </authorList>
    </citation>
    <scope>NUCLEOTIDE SEQUENCE [LARGE SCALE GENOMIC DNA]</scope>
</reference>
<dbReference type="EnsemblPlants" id="OPUNC03G16820.1">
    <property type="protein sequence ID" value="OPUNC03G16820.1"/>
    <property type="gene ID" value="OPUNC03G16820"/>
</dbReference>
<keyword evidence="3" id="KW-1185">Reference proteome</keyword>
<dbReference type="AlphaFoldDB" id="A0A0E0K5L1"/>
<proteinExistence type="predicted"/>
<sequence>MLSEKNGWLTFFTAREGDVRAGSPPTRSNTARWGAIRPAKRGSGQVSQRRRESTGGLDEARYLGTCRGIYPRSAGRRLRYQPQWRWPPGRKRWRRKKEVAVRGRRRGCDQGRGLLPDLASLGPIRGHEWNSGRGGSPCPGDPWRLGLELRGGATSVGSV</sequence>
<name>A0A0E0K5L1_ORYPU</name>
<evidence type="ECO:0000256" key="1">
    <source>
        <dbReference type="SAM" id="MobiDB-lite"/>
    </source>
</evidence>
<protein>
    <submittedName>
        <fullName evidence="2">Uncharacterized protein</fullName>
    </submittedName>
</protein>
<reference evidence="2" key="1">
    <citation type="submission" date="2015-04" db="UniProtKB">
        <authorList>
            <consortium name="EnsemblPlants"/>
        </authorList>
    </citation>
    <scope>IDENTIFICATION</scope>
</reference>
<dbReference type="Proteomes" id="UP000026962">
    <property type="component" value="Chromosome 3"/>
</dbReference>
<dbReference type="EnsemblPlants" id="OPUNC02G31030.1">
    <property type="protein sequence ID" value="OPUNC02G31030.1"/>
    <property type="gene ID" value="OPUNC02G31030"/>
</dbReference>
<organism evidence="2">
    <name type="scientific">Oryza punctata</name>
    <name type="common">Red rice</name>
    <dbReference type="NCBI Taxonomy" id="4537"/>
    <lineage>
        <taxon>Eukaryota</taxon>
        <taxon>Viridiplantae</taxon>
        <taxon>Streptophyta</taxon>
        <taxon>Embryophyta</taxon>
        <taxon>Tracheophyta</taxon>
        <taxon>Spermatophyta</taxon>
        <taxon>Magnoliopsida</taxon>
        <taxon>Liliopsida</taxon>
        <taxon>Poales</taxon>
        <taxon>Poaceae</taxon>
        <taxon>BOP clade</taxon>
        <taxon>Oryzoideae</taxon>
        <taxon>Oryzeae</taxon>
        <taxon>Oryzinae</taxon>
        <taxon>Oryza</taxon>
    </lineage>
</organism>